<feature type="transmembrane region" description="Helical" evidence="1">
    <location>
        <begin position="50"/>
        <end position="66"/>
    </location>
</feature>
<comment type="caution">
    <text evidence="2">The sequence shown here is derived from an EMBL/GenBank/DDBJ whole genome shotgun (WGS) entry which is preliminary data.</text>
</comment>
<gene>
    <name evidence="2" type="ORF">ACFSNB_08250</name>
</gene>
<keyword evidence="1" id="KW-0472">Membrane</keyword>
<protein>
    <submittedName>
        <fullName evidence="2">Uncharacterized protein</fullName>
    </submittedName>
</protein>
<organism evidence="2 3">
    <name type="scientific">Phaeospirillum tilakii</name>
    <dbReference type="NCBI Taxonomy" id="741673"/>
    <lineage>
        <taxon>Bacteria</taxon>
        <taxon>Pseudomonadati</taxon>
        <taxon>Pseudomonadota</taxon>
        <taxon>Alphaproteobacteria</taxon>
        <taxon>Rhodospirillales</taxon>
        <taxon>Rhodospirillaceae</taxon>
        <taxon>Phaeospirillum</taxon>
    </lineage>
</organism>
<keyword evidence="3" id="KW-1185">Reference proteome</keyword>
<proteinExistence type="predicted"/>
<name>A0ABW5CAB1_9PROT</name>
<feature type="transmembrane region" description="Helical" evidence="1">
    <location>
        <begin position="118"/>
        <end position="144"/>
    </location>
</feature>
<accession>A0ABW5CAB1</accession>
<keyword evidence="1" id="KW-0812">Transmembrane</keyword>
<sequence length="161" mass="18314">MDYSRCCNNFRRIRHIIACATAVLMALLITKVSGISYFTEKFLHKWLHDLLIIFALLFFICVVLLVRGRFSRAMWPVIIGVALAYACSALSYAGYFYVFNEYWFVGSGVFSSLLSNALVILIIAPFASMSWAFGAIFGFLFIVINKILCELKQLPRGHDFL</sequence>
<evidence type="ECO:0000313" key="3">
    <source>
        <dbReference type="Proteomes" id="UP001597296"/>
    </source>
</evidence>
<dbReference type="RefSeq" id="WP_377315692.1">
    <property type="nucleotide sequence ID" value="NZ_JBHUIY010000013.1"/>
</dbReference>
<reference evidence="3" key="1">
    <citation type="journal article" date="2019" name="Int. J. Syst. Evol. Microbiol.">
        <title>The Global Catalogue of Microorganisms (GCM) 10K type strain sequencing project: providing services to taxonomists for standard genome sequencing and annotation.</title>
        <authorList>
            <consortium name="The Broad Institute Genomics Platform"/>
            <consortium name="The Broad Institute Genome Sequencing Center for Infectious Disease"/>
            <person name="Wu L."/>
            <person name="Ma J."/>
        </authorList>
    </citation>
    <scope>NUCLEOTIDE SEQUENCE [LARGE SCALE GENOMIC DNA]</scope>
    <source>
        <strain evidence="3">KCTC 15012</strain>
    </source>
</reference>
<evidence type="ECO:0000313" key="2">
    <source>
        <dbReference type="EMBL" id="MFD2233793.1"/>
    </source>
</evidence>
<dbReference type="EMBL" id="JBHUIY010000013">
    <property type="protein sequence ID" value="MFD2233793.1"/>
    <property type="molecule type" value="Genomic_DNA"/>
</dbReference>
<feature type="transmembrane region" description="Helical" evidence="1">
    <location>
        <begin position="73"/>
        <end position="98"/>
    </location>
</feature>
<dbReference type="Proteomes" id="UP001597296">
    <property type="component" value="Unassembled WGS sequence"/>
</dbReference>
<keyword evidence="1" id="KW-1133">Transmembrane helix</keyword>
<evidence type="ECO:0000256" key="1">
    <source>
        <dbReference type="SAM" id="Phobius"/>
    </source>
</evidence>